<dbReference type="RefSeq" id="WP_344442199.1">
    <property type="nucleotide sequence ID" value="NZ_BAAALF010000046.1"/>
</dbReference>
<reference evidence="4 5" key="1">
    <citation type="journal article" date="2019" name="Int. J. Syst. Evol. Microbiol.">
        <title>The Global Catalogue of Microorganisms (GCM) 10K type strain sequencing project: providing services to taxonomists for standard genome sequencing and annotation.</title>
        <authorList>
            <consortium name="The Broad Institute Genomics Platform"/>
            <consortium name="The Broad Institute Genome Sequencing Center for Infectious Disease"/>
            <person name="Wu L."/>
            <person name="Ma J."/>
        </authorList>
    </citation>
    <scope>NUCLEOTIDE SEQUENCE [LARGE SCALE GENOMIC DNA]</scope>
    <source>
        <strain evidence="4 5">JCM 13004</strain>
    </source>
</reference>
<feature type="compositionally biased region" description="Basic and acidic residues" evidence="2">
    <location>
        <begin position="483"/>
        <end position="513"/>
    </location>
</feature>
<keyword evidence="3" id="KW-1133">Transmembrane helix</keyword>
<evidence type="ECO:0000313" key="5">
    <source>
        <dbReference type="Proteomes" id="UP001500037"/>
    </source>
</evidence>
<gene>
    <name evidence="4" type="ORF">GCM10009665_31310</name>
</gene>
<keyword evidence="3" id="KW-0812">Transmembrane</keyword>
<keyword evidence="5" id="KW-1185">Reference proteome</keyword>
<evidence type="ECO:0000256" key="2">
    <source>
        <dbReference type="SAM" id="MobiDB-lite"/>
    </source>
</evidence>
<protein>
    <recommendedName>
        <fullName evidence="6">Methyl-accepting chemotaxis protein</fullName>
    </recommendedName>
</protein>
<proteinExistence type="predicted"/>
<feature type="region of interest" description="Disordered" evidence="2">
    <location>
        <begin position="455"/>
        <end position="513"/>
    </location>
</feature>
<sequence length="513" mass="54488">MVNAPVARYQDELARELESLAHEPRLLPHRGALRLLARAVESGQGLTQWAGGGLVAAYAGPDALVPDAAGAARWARRAATASSVLVFLPLLLTWTGLAFAAYAYGQQQRDGGAPATGTFLELWQQGFHGHLWEPLRFDWLVGYTLALLVALITVSILRQLWEQRDEQRAGELLRRLTGALAATEARATAAAHTEPLRFAQELQGAAQGLREIVELSTQSGERSLVLLRQAVEVVERQAEAVRSLQEAATALRAGSDQVSRVTGEAAAAAGRSGDQAQRLGDQVATAVTGLTEGVEAGTRQAAERIGAAAETAARRFDLVMTGATDRQARQAAEPAGALERRAVEQAAGLERRAVEQAAGLEQRAKAAEESLAAGRDALTEAARALGASAAGLDRAVTVLPPALADAAQEGAEHIGAAYEVAVLALATSLRGEVELAAAAIGDQLAELATLLDRQAERRESLREPPAQAPRDLPRDEPFDEPFDVPRDAPRDLPFDVPRDAPHDVPVDRPLDLR</sequence>
<feature type="coiled-coil region" evidence="1">
    <location>
        <begin position="350"/>
        <end position="377"/>
    </location>
</feature>
<accession>A0ABN1W722</accession>
<evidence type="ECO:0000256" key="3">
    <source>
        <dbReference type="SAM" id="Phobius"/>
    </source>
</evidence>
<feature type="transmembrane region" description="Helical" evidence="3">
    <location>
        <begin position="83"/>
        <end position="104"/>
    </location>
</feature>
<organism evidence="4 5">
    <name type="scientific">Kitasatospora nipponensis</name>
    <dbReference type="NCBI Taxonomy" id="258049"/>
    <lineage>
        <taxon>Bacteria</taxon>
        <taxon>Bacillati</taxon>
        <taxon>Actinomycetota</taxon>
        <taxon>Actinomycetes</taxon>
        <taxon>Kitasatosporales</taxon>
        <taxon>Streptomycetaceae</taxon>
        <taxon>Kitasatospora</taxon>
    </lineage>
</organism>
<dbReference type="Proteomes" id="UP001500037">
    <property type="component" value="Unassembled WGS sequence"/>
</dbReference>
<keyword evidence="3" id="KW-0472">Membrane</keyword>
<evidence type="ECO:0008006" key="6">
    <source>
        <dbReference type="Google" id="ProtNLM"/>
    </source>
</evidence>
<keyword evidence="1" id="KW-0175">Coiled coil</keyword>
<name>A0ABN1W722_9ACTN</name>
<evidence type="ECO:0000313" key="4">
    <source>
        <dbReference type="EMBL" id="GAA1238739.1"/>
    </source>
</evidence>
<comment type="caution">
    <text evidence="4">The sequence shown here is derived from an EMBL/GenBank/DDBJ whole genome shotgun (WGS) entry which is preliminary data.</text>
</comment>
<feature type="transmembrane region" description="Helical" evidence="3">
    <location>
        <begin position="140"/>
        <end position="161"/>
    </location>
</feature>
<dbReference type="EMBL" id="BAAALF010000046">
    <property type="protein sequence ID" value="GAA1238739.1"/>
    <property type="molecule type" value="Genomic_DNA"/>
</dbReference>
<evidence type="ECO:0000256" key="1">
    <source>
        <dbReference type="SAM" id="Coils"/>
    </source>
</evidence>